<name>A0A9W8S967_9HYPO</name>
<dbReference type="PANTHER" id="PTHR12224">
    <property type="entry name" value="BETA-1,4-MANNOSYL-GLYCOPROTEIN BETA-1,4-N-ACETYLGLUCOSAMINYL-TRANSFERASE"/>
    <property type="match status" value="1"/>
</dbReference>
<protein>
    <recommendedName>
        <fullName evidence="3">Beta-1,4-mannosyl-glycoprotein 4-beta-N-acetylglucosaminyltransferase</fullName>
    </recommendedName>
</protein>
<proteinExistence type="predicted"/>
<dbReference type="GO" id="GO:0003830">
    <property type="term" value="F:beta-1,4-mannosylglycoprotein 4-beta-N-acetylglucosaminyltransferase activity"/>
    <property type="evidence" value="ECO:0007669"/>
    <property type="project" value="InterPro"/>
</dbReference>
<gene>
    <name evidence="1" type="ORF">NW762_003657</name>
</gene>
<comment type="caution">
    <text evidence="1">The sequence shown here is derived from an EMBL/GenBank/DDBJ whole genome shotgun (WGS) entry which is preliminary data.</text>
</comment>
<evidence type="ECO:0000313" key="1">
    <source>
        <dbReference type="EMBL" id="KAJ4267550.1"/>
    </source>
</evidence>
<organism evidence="1 2">
    <name type="scientific">Fusarium torreyae</name>
    <dbReference type="NCBI Taxonomy" id="1237075"/>
    <lineage>
        <taxon>Eukaryota</taxon>
        <taxon>Fungi</taxon>
        <taxon>Dikarya</taxon>
        <taxon>Ascomycota</taxon>
        <taxon>Pezizomycotina</taxon>
        <taxon>Sordariomycetes</taxon>
        <taxon>Hypocreomycetidae</taxon>
        <taxon>Hypocreales</taxon>
        <taxon>Nectriaceae</taxon>
        <taxon>Fusarium</taxon>
    </lineage>
</organism>
<sequence>MVRKPASRTILVIGLCSVIWWALFRPTLHNGGTYEIVTAPLHSLDVLNASSRATTSTAGRKHSEAYASRAAHEFCAAHGYSAFVPKSASGERKVYDMLMVNTELDFLEIRLSTLYDYVDYFIIVESPKTFQGNKKPLTLKDNWNRLRHYHDKMIYHELTFPSNFNPHRAWDYEDLQRDAPFDQVMLNLEGQRAPEKGDVLIVADVDEIPRPQTLLFLRYCDFPRRLTLASKFYYYSFQFLHVGPEWQHPQATYYEGPRTLKPTNLRNGDGGFRPLRFLERAVLGNAAWHCSSCFPTIDQFLNKMASFSHGWMNREQYRDRDKIATAVREGKDLWGREIDKFVRIESNKDIPPLVLEEPKRFGYMISRDGPSAGFTDYKGKGDQK</sequence>
<keyword evidence="2" id="KW-1185">Reference proteome</keyword>
<accession>A0A9W8S967</accession>
<dbReference type="InterPro" id="IPR006813">
    <property type="entry name" value="Glyco_trans_17"/>
</dbReference>
<dbReference type="EMBL" id="JAOQAZ010000004">
    <property type="protein sequence ID" value="KAJ4267550.1"/>
    <property type="molecule type" value="Genomic_DNA"/>
</dbReference>
<dbReference type="GO" id="GO:0016020">
    <property type="term" value="C:membrane"/>
    <property type="evidence" value="ECO:0007669"/>
    <property type="project" value="InterPro"/>
</dbReference>
<dbReference type="Pfam" id="PF04724">
    <property type="entry name" value="Glyco_transf_17"/>
    <property type="match status" value="1"/>
</dbReference>
<evidence type="ECO:0000313" key="2">
    <source>
        <dbReference type="Proteomes" id="UP001152049"/>
    </source>
</evidence>
<dbReference type="AlphaFoldDB" id="A0A9W8S967"/>
<evidence type="ECO:0008006" key="3">
    <source>
        <dbReference type="Google" id="ProtNLM"/>
    </source>
</evidence>
<dbReference type="OrthoDB" id="6474464at2759"/>
<dbReference type="GO" id="GO:0006044">
    <property type="term" value="P:N-acetylglucosamine metabolic process"/>
    <property type="evidence" value="ECO:0007669"/>
    <property type="project" value="TreeGrafter"/>
</dbReference>
<dbReference type="PANTHER" id="PTHR12224:SF0">
    <property type="entry name" value="BETA-1,4-MANNOSYL-GLYCOPROTEIN 4-BETA-N-ACETYLGLUCOSAMINYLTRANSFERASE"/>
    <property type="match status" value="1"/>
</dbReference>
<dbReference type="Proteomes" id="UP001152049">
    <property type="component" value="Unassembled WGS sequence"/>
</dbReference>
<reference evidence="1" key="1">
    <citation type="submission" date="2022-09" db="EMBL/GenBank/DDBJ databases">
        <title>Fusarium specimens isolated from Avocado Roots.</title>
        <authorList>
            <person name="Stajich J."/>
            <person name="Roper C."/>
            <person name="Heimlech-Rivalta G."/>
        </authorList>
    </citation>
    <scope>NUCLEOTIDE SEQUENCE</scope>
    <source>
        <strain evidence="1">CF00136</strain>
    </source>
</reference>